<evidence type="ECO:0000256" key="4">
    <source>
        <dbReference type="ARBA" id="ARBA00023235"/>
    </source>
</evidence>
<dbReference type="InterPro" id="IPR011013">
    <property type="entry name" value="Gal_mutarotase_sf_dom"/>
</dbReference>
<dbReference type="EC" id="5.1.3.15" evidence="3 5"/>
<dbReference type="Proteomes" id="UP000054007">
    <property type="component" value="Unassembled WGS sequence"/>
</dbReference>
<evidence type="ECO:0000256" key="2">
    <source>
        <dbReference type="ARBA" id="ARBA00005866"/>
    </source>
</evidence>
<keyword evidence="8" id="KW-1185">Reference proteome</keyword>
<name>A0A0D7AX34_9AGAR</name>
<feature type="active site" evidence="6">
    <location>
        <position position="162"/>
    </location>
</feature>
<evidence type="ECO:0000256" key="3">
    <source>
        <dbReference type="ARBA" id="ARBA00012083"/>
    </source>
</evidence>
<dbReference type="EMBL" id="KN880735">
    <property type="protein sequence ID" value="KIY62938.1"/>
    <property type="molecule type" value="Genomic_DNA"/>
</dbReference>
<protein>
    <recommendedName>
        <fullName evidence="3 5">Glucose-6-phosphate 1-epimerase</fullName>
        <ecNumber evidence="3 5">5.1.3.15</ecNumber>
    </recommendedName>
</protein>
<evidence type="ECO:0000256" key="1">
    <source>
        <dbReference type="ARBA" id="ARBA00001096"/>
    </source>
</evidence>
<reference evidence="7 8" key="1">
    <citation type="journal article" date="2015" name="Fungal Genet. Biol.">
        <title>Evolution of novel wood decay mechanisms in Agaricales revealed by the genome sequences of Fistulina hepatica and Cylindrobasidium torrendii.</title>
        <authorList>
            <person name="Floudas D."/>
            <person name="Held B.W."/>
            <person name="Riley R."/>
            <person name="Nagy L.G."/>
            <person name="Koehler G."/>
            <person name="Ransdell A.S."/>
            <person name="Younus H."/>
            <person name="Chow J."/>
            <person name="Chiniquy J."/>
            <person name="Lipzen A."/>
            <person name="Tritt A."/>
            <person name="Sun H."/>
            <person name="Haridas S."/>
            <person name="LaButti K."/>
            <person name="Ohm R.A."/>
            <person name="Kues U."/>
            <person name="Blanchette R.A."/>
            <person name="Grigoriev I.V."/>
            <person name="Minto R.E."/>
            <person name="Hibbett D.S."/>
        </authorList>
    </citation>
    <scope>NUCLEOTIDE SEQUENCE [LARGE SCALE GENOMIC DNA]</scope>
    <source>
        <strain evidence="7 8">FP15055 ss-10</strain>
    </source>
</reference>
<feature type="active site" evidence="6">
    <location>
        <position position="269"/>
    </location>
</feature>
<dbReference type="PIRSF" id="PIRSF016020">
    <property type="entry name" value="PHexose_mutarotase"/>
    <property type="match status" value="1"/>
</dbReference>
<dbReference type="InterPro" id="IPR025532">
    <property type="entry name" value="G6P_1-epimerase"/>
</dbReference>
<organism evidence="7 8">
    <name type="scientific">Cylindrobasidium torrendii FP15055 ss-10</name>
    <dbReference type="NCBI Taxonomy" id="1314674"/>
    <lineage>
        <taxon>Eukaryota</taxon>
        <taxon>Fungi</taxon>
        <taxon>Dikarya</taxon>
        <taxon>Basidiomycota</taxon>
        <taxon>Agaricomycotina</taxon>
        <taxon>Agaricomycetes</taxon>
        <taxon>Agaricomycetidae</taxon>
        <taxon>Agaricales</taxon>
        <taxon>Marasmiineae</taxon>
        <taxon>Physalacriaceae</taxon>
        <taxon>Cylindrobasidium</taxon>
    </lineage>
</organism>
<comment type="catalytic activity">
    <reaction evidence="1">
        <text>alpha-D-glucose 6-phosphate = beta-D-glucose 6-phosphate</text>
        <dbReference type="Rhea" id="RHEA:16249"/>
        <dbReference type="ChEBI" id="CHEBI:58225"/>
        <dbReference type="ChEBI" id="CHEBI:58247"/>
        <dbReference type="EC" id="5.1.3.15"/>
    </reaction>
</comment>
<dbReference type="STRING" id="1314674.A0A0D7AX34"/>
<evidence type="ECO:0000313" key="8">
    <source>
        <dbReference type="Proteomes" id="UP000054007"/>
    </source>
</evidence>
<dbReference type="InterPro" id="IPR014718">
    <property type="entry name" value="GH-type_carb-bd"/>
</dbReference>
<dbReference type="GO" id="GO:0030246">
    <property type="term" value="F:carbohydrate binding"/>
    <property type="evidence" value="ECO:0007669"/>
    <property type="project" value="UniProtKB-UniRule"/>
</dbReference>
<dbReference type="InterPro" id="IPR008183">
    <property type="entry name" value="Aldose_1/G6P_1-epimerase"/>
</dbReference>
<accession>A0A0D7AX34</accession>
<sequence>MPIEQKKEGLLLEHHKGPSVDLLWFGAHVLSWKSAIPSRPDVYTNRIFTSSKSPLDGSVPIRGGIPIVFPTFATPSHPDHLKLPNHGFARTEIWKWDGNLIDNQHEITIHLTLDDTPRTRRLWDKPFHLDYIISLQEFSLTTTLRITNTSASAPFDFQALFHTYHACPSASTRVAPLHGLTYFDKNDIDTDGQPKRKVEGRAEGLDVLHPTDAVFVDPPREIDAFWPLGGVHISTIGTPELVVWNPQATAGQKIAEMEDEGWEKFVCIEPGFARSFKTLEAGKTHVCSQRITAL</sequence>
<dbReference type="SUPFAM" id="SSF74650">
    <property type="entry name" value="Galactose mutarotase-like"/>
    <property type="match status" value="1"/>
</dbReference>
<dbReference type="GO" id="GO:0047938">
    <property type="term" value="F:glucose-6-phosphate 1-epimerase activity"/>
    <property type="evidence" value="ECO:0007669"/>
    <property type="project" value="UniProtKB-UniRule"/>
</dbReference>
<comment type="function">
    <text evidence="5">Catalyzes the interconversion between the alpha and beta anomers from at least three hexose 6-phosphate sugars (Glc6P, Gal6P, and Man6P).</text>
</comment>
<dbReference type="AlphaFoldDB" id="A0A0D7AX34"/>
<dbReference type="PANTHER" id="PTHR11122">
    <property type="entry name" value="APOSPORY-ASSOCIATED PROTEIN C-RELATED"/>
    <property type="match status" value="1"/>
</dbReference>
<dbReference type="OrthoDB" id="1659429at2759"/>
<dbReference type="Gene3D" id="2.70.98.10">
    <property type="match status" value="1"/>
</dbReference>
<dbReference type="Pfam" id="PF01263">
    <property type="entry name" value="Aldose_epim"/>
    <property type="match status" value="1"/>
</dbReference>
<gene>
    <name evidence="7" type="ORF">CYLTODRAFT_494291</name>
</gene>
<keyword evidence="4 5" id="KW-0413">Isomerase</keyword>
<dbReference type="GO" id="GO:0005975">
    <property type="term" value="P:carbohydrate metabolic process"/>
    <property type="evidence" value="ECO:0007669"/>
    <property type="project" value="InterPro"/>
</dbReference>
<evidence type="ECO:0000256" key="6">
    <source>
        <dbReference type="PIRSR" id="PIRSR016020-1"/>
    </source>
</evidence>
<proteinExistence type="inferred from homology"/>
<evidence type="ECO:0000256" key="5">
    <source>
        <dbReference type="PIRNR" id="PIRNR016020"/>
    </source>
</evidence>
<dbReference type="PANTHER" id="PTHR11122:SF13">
    <property type="entry name" value="GLUCOSE-6-PHOSPHATE 1-EPIMERASE"/>
    <property type="match status" value="1"/>
</dbReference>
<dbReference type="GO" id="GO:0005737">
    <property type="term" value="C:cytoplasm"/>
    <property type="evidence" value="ECO:0007669"/>
    <property type="project" value="TreeGrafter"/>
</dbReference>
<comment type="similarity">
    <text evidence="2 5">Belongs to the glucose-6-phosphate 1-epimerase family.</text>
</comment>
<evidence type="ECO:0000313" key="7">
    <source>
        <dbReference type="EMBL" id="KIY62938.1"/>
    </source>
</evidence>